<evidence type="ECO:0000313" key="6">
    <source>
        <dbReference type="EnsemblPlants" id="Pp3c4_10820V3.1"/>
    </source>
</evidence>
<accession>A0A2K1KMY7</accession>
<dbReference type="SUPFAM" id="SSF81296">
    <property type="entry name" value="E set domains"/>
    <property type="match status" value="1"/>
</dbReference>
<dbReference type="InterPro" id="IPR011043">
    <property type="entry name" value="Gal_Oxase/kelch_b-propeller"/>
</dbReference>
<dbReference type="Gene3D" id="2.130.10.80">
    <property type="entry name" value="Galactose oxidase/kelch, beta-propeller"/>
    <property type="match status" value="1"/>
</dbReference>
<dbReference type="Pfam" id="PF07250">
    <property type="entry name" value="Glyoxal_oxid_N"/>
    <property type="match status" value="1"/>
</dbReference>
<dbReference type="Proteomes" id="UP000006727">
    <property type="component" value="Chromosome 4"/>
</dbReference>
<dbReference type="InterPro" id="IPR013783">
    <property type="entry name" value="Ig-like_fold"/>
</dbReference>
<dbReference type="PaxDb" id="3218-PP1S227_29V6.1"/>
<dbReference type="PANTHER" id="PTHR32208">
    <property type="entry name" value="SECRETED PROTEIN-RELATED"/>
    <property type="match status" value="1"/>
</dbReference>
<dbReference type="SUPFAM" id="SSF50965">
    <property type="entry name" value="Galactose oxidase, central domain"/>
    <property type="match status" value="1"/>
</dbReference>
<evidence type="ECO:0000259" key="3">
    <source>
        <dbReference type="Pfam" id="PF07250"/>
    </source>
</evidence>
<dbReference type="Gene3D" id="2.60.40.10">
    <property type="entry name" value="Immunoglobulins"/>
    <property type="match status" value="1"/>
</dbReference>
<dbReference type="InParanoid" id="A0A2K1KMY7"/>
<feature type="domain" description="Glyoxal oxidase N-terminal" evidence="3">
    <location>
        <begin position="42"/>
        <end position="423"/>
    </location>
</feature>
<dbReference type="Gramene" id="Pp3c4_10820V3.1">
    <property type="protein sequence ID" value="Pp3c4_10820V3.1"/>
    <property type="gene ID" value="Pp3c4_10820"/>
</dbReference>
<evidence type="ECO:0000313" key="5">
    <source>
        <dbReference type="EMBL" id="PNR55137.1"/>
    </source>
</evidence>
<name>A0A2K1KMY7_PHYPA</name>
<sequence>MNIMAKVVTVLVFLQAMVSQLRAVDAQGSWQIIQPNAGISCMHAAVTHFDTIIMLDRTNTGPTQIKLPGGQCRKQRLERVLKRDCWAHSVMMDPVNGAVRPLFVFTDTWCSSGQFFDNGVMVQTGGDFEGFRKIRTLAPCAADGNCDWVELEELLAKGRWYSSNQLLQSGIRQIIVGGRNEPTYEFYPKRFAGEGAFPLAVLNGCCDNLYPFVYLLPNGDLWIFANQDSVTLNWNTGKVIRTYPKIPGNPRNYPSAGSAAMLPLSYTTGFGTAEILVCGGAATGASQSSDVSAPASKNCGRIVATDGNAFWAMEDMPFQRIMGDMLNMPNGEVIIINGAANGFQGWGMAGNPVLNPVMYNPGAGDGNRFTVLAETVIPRMYHSTASLLSDGRVVVAGSNTHQFYTLTGDFPTEFRVEAYSPPYLAPADLKYNQVFTVTFNVATRVGGVTFYQNSAPFSTHSFSQGQRSLNLETTEPVQVGADWSMEVTAVPNNNIAPPAYYMIFVVQNGIPSRGKWIKQNN</sequence>
<dbReference type="Gramene" id="Pp3c4_10820V3.2">
    <property type="protein sequence ID" value="Pp3c4_10820V3.2"/>
    <property type="gene ID" value="Pp3c4_10820"/>
</dbReference>
<organism evidence="5">
    <name type="scientific">Physcomitrium patens</name>
    <name type="common">Spreading-leaved earth moss</name>
    <name type="synonym">Physcomitrella patens</name>
    <dbReference type="NCBI Taxonomy" id="3218"/>
    <lineage>
        <taxon>Eukaryota</taxon>
        <taxon>Viridiplantae</taxon>
        <taxon>Streptophyta</taxon>
        <taxon>Embryophyta</taxon>
        <taxon>Bryophyta</taxon>
        <taxon>Bryophytina</taxon>
        <taxon>Bryopsida</taxon>
        <taxon>Funariidae</taxon>
        <taxon>Funariales</taxon>
        <taxon>Funariaceae</taxon>
        <taxon>Physcomitrium</taxon>
    </lineage>
</organism>
<dbReference type="Pfam" id="PF09118">
    <property type="entry name" value="GO-like_E_set"/>
    <property type="match status" value="1"/>
</dbReference>
<reference evidence="5 7" key="2">
    <citation type="journal article" date="2018" name="Plant J.">
        <title>The Physcomitrella patens chromosome-scale assembly reveals moss genome structure and evolution.</title>
        <authorList>
            <person name="Lang D."/>
            <person name="Ullrich K.K."/>
            <person name="Murat F."/>
            <person name="Fuchs J."/>
            <person name="Jenkins J."/>
            <person name="Haas F.B."/>
            <person name="Piednoel M."/>
            <person name="Gundlach H."/>
            <person name="Van Bel M."/>
            <person name="Meyberg R."/>
            <person name="Vives C."/>
            <person name="Morata J."/>
            <person name="Symeonidi A."/>
            <person name="Hiss M."/>
            <person name="Muchero W."/>
            <person name="Kamisugi Y."/>
            <person name="Saleh O."/>
            <person name="Blanc G."/>
            <person name="Decker E.L."/>
            <person name="van Gessel N."/>
            <person name="Grimwood J."/>
            <person name="Hayes R.D."/>
            <person name="Graham S.W."/>
            <person name="Gunter L.E."/>
            <person name="McDaniel S.F."/>
            <person name="Hoernstein S.N.W."/>
            <person name="Larsson A."/>
            <person name="Li F.W."/>
            <person name="Perroud P.F."/>
            <person name="Phillips J."/>
            <person name="Ranjan P."/>
            <person name="Rokshar D.S."/>
            <person name="Rothfels C.J."/>
            <person name="Schneider L."/>
            <person name="Shu S."/>
            <person name="Stevenson D.W."/>
            <person name="Thummler F."/>
            <person name="Tillich M."/>
            <person name="Villarreal Aguilar J.C."/>
            <person name="Widiez T."/>
            <person name="Wong G.K."/>
            <person name="Wymore A."/>
            <person name="Zhang Y."/>
            <person name="Zimmer A.D."/>
            <person name="Quatrano R.S."/>
            <person name="Mayer K.F.X."/>
            <person name="Goodstein D."/>
            <person name="Casacuberta J.M."/>
            <person name="Vandepoele K."/>
            <person name="Reski R."/>
            <person name="Cuming A.C."/>
            <person name="Tuskan G.A."/>
            <person name="Maumus F."/>
            <person name="Salse J."/>
            <person name="Schmutz J."/>
            <person name="Rensing S.A."/>
        </authorList>
    </citation>
    <scope>NUCLEOTIDE SEQUENCE [LARGE SCALE GENOMIC DNA]</scope>
    <source>
        <strain evidence="6 7">cv. Gransden 2004</strain>
    </source>
</reference>
<keyword evidence="7" id="KW-1185">Reference proteome</keyword>
<keyword evidence="1 2" id="KW-0732">Signal</keyword>
<reference evidence="5 7" key="1">
    <citation type="journal article" date="2008" name="Science">
        <title>The Physcomitrella genome reveals evolutionary insights into the conquest of land by plants.</title>
        <authorList>
            <person name="Rensing S."/>
            <person name="Lang D."/>
            <person name="Zimmer A."/>
            <person name="Terry A."/>
            <person name="Salamov A."/>
            <person name="Shapiro H."/>
            <person name="Nishiyama T."/>
            <person name="Perroud P.-F."/>
            <person name="Lindquist E."/>
            <person name="Kamisugi Y."/>
            <person name="Tanahashi T."/>
            <person name="Sakakibara K."/>
            <person name="Fujita T."/>
            <person name="Oishi K."/>
            <person name="Shin-I T."/>
            <person name="Kuroki Y."/>
            <person name="Toyoda A."/>
            <person name="Suzuki Y."/>
            <person name="Hashimoto A."/>
            <person name="Yamaguchi K."/>
            <person name="Sugano A."/>
            <person name="Kohara Y."/>
            <person name="Fujiyama A."/>
            <person name="Anterola A."/>
            <person name="Aoki S."/>
            <person name="Ashton N."/>
            <person name="Barbazuk W.B."/>
            <person name="Barker E."/>
            <person name="Bennetzen J."/>
            <person name="Bezanilla M."/>
            <person name="Blankenship R."/>
            <person name="Cho S.H."/>
            <person name="Dutcher S."/>
            <person name="Estelle M."/>
            <person name="Fawcett J.A."/>
            <person name="Gundlach H."/>
            <person name="Hanada K."/>
            <person name="Heyl A."/>
            <person name="Hicks K.A."/>
            <person name="Hugh J."/>
            <person name="Lohr M."/>
            <person name="Mayer K."/>
            <person name="Melkozernov A."/>
            <person name="Murata T."/>
            <person name="Nelson D."/>
            <person name="Pils B."/>
            <person name="Prigge M."/>
            <person name="Reiss B."/>
            <person name="Renner T."/>
            <person name="Rombauts S."/>
            <person name="Rushton P."/>
            <person name="Sanderfoot A."/>
            <person name="Schween G."/>
            <person name="Shiu S.-H."/>
            <person name="Stueber K."/>
            <person name="Theodoulou F.L."/>
            <person name="Tu H."/>
            <person name="Van de Peer Y."/>
            <person name="Verrier P.J."/>
            <person name="Waters E."/>
            <person name="Wood A."/>
            <person name="Yang L."/>
            <person name="Cove D."/>
            <person name="Cuming A."/>
            <person name="Hasebe M."/>
            <person name="Lucas S."/>
            <person name="Mishler D.B."/>
            <person name="Reski R."/>
            <person name="Grigoriev I."/>
            <person name="Quatrano R.S."/>
            <person name="Boore J.L."/>
        </authorList>
    </citation>
    <scope>NUCLEOTIDE SEQUENCE [LARGE SCALE GENOMIC DNA]</scope>
    <source>
        <strain evidence="6 7">cv. Gransden 2004</strain>
    </source>
</reference>
<dbReference type="EnsemblPlants" id="Pp3c4_10820V3.2">
    <property type="protein sequence ID" value="Pp3c4_10820V3.2"/>
    <property type="gene ID" value="Pp3c4_10820"/>
</dbReference>
<dbReference type="CDD" id="cd02851">
    <property type="entry name" value="E_set_GO_C"/>
    <property type="match status" value="1"/>
</dbReference>
<dbReference type="EnsemblPlants" id="Pp3c4_10820V3.1">
    <property type="protein sequence ID" value="Pp3c4_10820V3.1"/>
    <property type="gene ID" value="Pp3c4_10820"/>
</dbReference>
<dbReference type="InterPro" id="IPR009880">
    <property type="entry name" value="Glyoxal_oxidase_N"/>
</dbReference>
<dbReference type="AlphaFoldDB" id="A0A2K1KMY7"/>
<evidence type="ECO:0008006" key="8">
    <source>
        <dbReference type="Google" id="ProtNLM"/>
    </source>
</evidence>
<dbReference type="InterPro" id="IPR014756">
    <property type="entry name" value="Ig_E-set"/>
</dbReference>
<evidence type="ECO:0000313" key="7">
    <source>
        <dbReference type="Proteomes" id="UP000006727"/>
    </source>
</evidence>
<reference evidence="6" key="3">
    <citation type="submission" date="2020-12" db="UniProtKB">
        <authorList>
            <consortium name="EnsemblPlants"/>
        </authorList>
    </citation>
    <scope>IDENTIFICATION</scope>
</reference>
<proteinExistence type="predicted"/>
<evidence type="ECO:0000256" key="2">
    <source>
        <dbReference type="SAM" id="SignalP"/>
    </source>
</evidence>
<feature type="domain" description="Galactose oxidase-like Early set" evidence="4">
    <location>
        <begin position="426"/>
        <end position="518"/>
    </location>
</feature>
<gene>
    <name evidence="5" type="ORF">PHYPA_006031</name>
</gene>
<evidence type="ECO:0000259" key="4">
    <source>
        <dbReference type="Pfam" id="PF09118"/>
    </source>
</evidence>
<evidence type="ECO:0000256" key="1">
    <source>
        <dbReference type="ARBA" id="ARBA00022729"/>
    </source>
</evidence>
<dbReference type="InterPro" id="IPR037293">
    <property type="entry name" value="Gal_Oxidase_central_sf"/>
</dbReference>
<dbReference type="InterPro" id="IPR015202">
    <property type="entry name" value="GO-like_E_set"/>
</dbReference>
<dbReference type="STRING" id="3218.A0A2K1KMY7"/>
<protein>
    <recommendedName>
        <fullName evidence="8">Galactose oxidase-like Early set domain-containing protein</fullName>
    </recommendedName>
</protein>
<dbReference type="PANTHER" id="PTHR32208:SF98">
    <property type="entry name" value="GLYOXAL OXIDASE N-TERMINAL DOMAIN-CONTAINING PROTEIN"/>
    <property type="match status" value="1"/>
</dbReference>
<feature type="signal peptide" evidence="2">
    <location>
        <begin position="1"/>
        <end position="23"/>
    </location>
</feature>
<dbReference type="EMBL" id="ABEU02000004">
    <property type="protein sequence ID" value="PNR55137.1"/>
    <property type="molecule type" value="Genomic_DNA"/>
</dbReference>
<feature type="chain" id="PRO_5036043048" description="Galactose oxidase-like Early set domain-containing protein" evidence="2">
    <location>
        <begin position="24"/>
        <end position="521"/>
    </location>
</feature>